<reference evidence="1" key="1">
    <citation type="submission" date="2024-09" db="EMBL/GenBank/DDBJ databases">
        <title>Draft Genome Sequences of Neofusicoccum parvum.</title>
        <authorList>
            <person name="Ashida A."/>
            <person name="Camagna M."/>
            <person name="Tanaka A."/>
            <person name="Takemoto D."/>
        </authorList>
    </citation>
    <scope>NUCLEOTIDE SEQUENCE</scope>
    <source>
        <strain evidence="1">PPO83</strain>
    </source>
</reference>
<proteinExistence type="predicted"/>
<organism evidence="1 2">
    <name type="scientific">Neofusicoccum parvum</name>
    <dbReference type="NCBI Taxonomy" id="310453"/>
    <lineage>
        <taxon>Eukaryota</taxon>
        <taxon>Fungi</taxon>
        <taxon>Dikarya</taxon>
        <taxon>Ascomycota</taxon>
        <taxon>Pezizomycotina</taxon>
        <taxon>Dothideomycetes</taxon>
        <taxon>Dothideomycetes incertae sedis</taxon>
        <taxon>Botryosphaeriales</taxon>
        <taxon>Botryosphaeriaceae</taxon>
        <taxon>Neofusicoccum</taxon>
    </lineage>
</organism>
<comment type="caution">
    <text evidence="1">The sequence shown here is derived from an EMBL/GenBank/DDBJ whole genome shotgun (WGS) entry which is preliminary data.</text>
</comment>
<dbReference type="Proteomes" id="UP001165186">
    <property type="component" value="Unassembled WGS sequence"/>
</dbReference>
<sequence length="243" mass="24116">MAALFGEGGIPPPPPPPPAPTMPGGGLGARNPPMGGGGGGGGGLGLGAGGAGAMGNAGRAGGMGAAGGAAAGGGGGGMARPPGGAAPAPGLSTSNAAGANSHRPLAHHLGNAAGPVPRSFRGWAFRKIYEPGVDASWARCRKTALPYAPEELQRMVLRNAGGAGVGRRGSSKGGGGVSEQYNALRSAHQRALVDGLLEWVVGEERNPGAEWSLACIEQDVHDFVRKGQGRRREEEEDMLWEAA</sequence>
<gene>
    <name evidence="1" type="primary">g5256</name>
    <name evidence="1" type="ORF">NpPPO83_00005256</name>
</gene>
<protein>
    <submittedName>
        <fullName evidence="1">Uncharacterized protein</fullName>
    </submittedName>
</protein>
<accession>A0ACB5S5X9</accession>
<evidence type="ECO:0000313" key="2">
    <source>
        <dbReference type="Proteomes" id="UP001165186"/>
    </source>
</evidence>
<evidence type="ECO:0000313" key="1">
    <source>
        <dbReference type="EMBL" id="GME28172.1"/>
    </source>
</evidence>
<name>A0ACB5S5X9_9PEZI</name>
<keyword evidence="2" id="KW-1185">Reference proteome</keyword>
<dbReference type="EMBL" id="BSXG01000045">
    <property type="protein sequence ID" value="GME28172.1"/>
    <property type="molecule type" value="Genomic_DNA"/>
</dbReference>